<organism evidence="1">
    <name type="scientific">Arundo donax</name>
    <name type="common">Giant reed</name>
    <name type="synonym">Donax arundinaceus</name>
    <dbReference type="NCBI Taxonomy" id="35708"/>
    <lineage>
        <taxon>Eukaryota</taxon>
        <taxon>Viridiplantae</taxon>
        <taxon>Streptophyta</taxon>
        <taxon>Embryophyta</taxon>
        <taxon>Tracheophyta</taxon>
        <taxon>Spermatophyta</taxon>
        <taxon>Magnoliopsida</taxon>
        <taxon>Liliopsida</taxon>
        <taxon>Poales</taxon>
        <taxon>Poaceae</taxon>
        <taxon>PACMAD clade</taxon>
        <taxon>Arundinoideae</taxon>
        <taxon>Arundineae</taxon>
        <taxon>Arundo</taxon>
    </lineage>
</organism>
<sequence>MLECSCQHPSSSTKLAVMFTCGWVSVTCVIQL</sequence>
<dbReference type="AlphaFoldDB" id="A0A0A9GX40"/>
<dbReference type="EMBL" id="GBRH01172738">
    <property type="protein sequence ID" value="JAE25158.1"/>
    <property type="molecule type" value="Transcribed_RNA"/>
</dbReference>
<evidence type="ECO:0000313" key="1">
    <source>
        <dbReference type="EMBL" id="JAE25158.1"/>
    </source>
</evidence>
<reference evidence="1" key="1">
    <citation type="submission" date="2014-09" db="EMBL/GenBank/DDBJ databases">
        <authorList>
            <person name="Magalhaes I.L.F."/>
            <person name="Oliveira U."/>
            <person name="Santos F.R."/>
            <person name="Vidigal T.H.D.A."/>
            <person name="Brescovit A.D."/>
            <person name="Santos A.J."/>
        </authorList>
    </citation>
    <scope>NUCLEOTIDE SEQUENCE</scope>
    <source>
        <tissue evidence="1">Shoot tissue taken approximately 20 cm above the soil surface</tissue>
    </source>
</reference>
<reference evidence="1" key="2">
    <citation type="journal article" date="2015" name="Data Brief">
        <title>Shoot transcriptome of the giant reed, Arundo donax.</title>
        <authorList>
            <person name="Barrero R.A."/>
            <person name="Guerrero F.D."/>
            <person name="Moolhuijzen P."/>
            <person name="Goolsby J.A."/>
            <person name="Tidwell J."/>
            <person name="Bellgard S.E."/>
            <person name="Bellgard M.I."/>
        </authorList>
    </citation>
    <scope>NUCLEOTIDE SEQUENCE</scope>
    <source>
        <tissue evidence="1">Shoot tissue taken approximately 20 cm above the soil surface</tissue>
    </source>
</reference>
<proteinExistence type="predicted"/>
<name>A0A0A9GX40_ARUDO</name>
<protein>
    <submittedName>
        <fullName evidence="1">Uncharacterized protein</fullName>
    </submittedName>
</protein>
<accession>A0A0A9GX40</accession>